<keyword evidence="11 18" id="KW-0249">Electron transport</keyword>
<evidence type="ECO:0000256" key="2">
    <source>
        <dbReference type="ARBA" id="ARBA00004448"/>
    </source>
</evidence>
<evidence type="ECO:0000256" key="10">
    <source>
        <dbReference type="ARBA" id="ARBA00022967"/>
    </source>
</evidence>
<evidence type="ECO:0000256" key="17">
    <source>
        <dbReference type="ARBA" id="ARBA00049551"/>
    </source>
</evidence>
<dbReference type="PANTHER" id="PTHR46552:SF1">
    <property type="entry name" value="NADH-UBIQUINONE OXIDOREDUCTASE CHAIN 2"/>
    <property type="match status" value="1"/>
</dbReference>
<keyword evidence="8 18" id="KW-0812">Transmembrane</keyword>
<evidence type="ECO:0000256" key="4">
    <source>
        <dbReference type="ARBA" id="ARBA00012944"/>
    </source>
</evidence>
<dbReference type="InterPro" id="IPR003917">
    <property type="entry name" value="NADH_UbQ_OxRdtase_chain2"/>
</dbReference>
<feature type="transmembrane region" description="Helical" evidence="18">
    <location>
        <begin position="230"/>
        <end position="252"/>
    </location>
</feature>
<dbReference type="Pfam" id="PF00361">
    <property type="entry name" value="Proton_antipo_M"/>
    <property type="match status" value="1"/>
</dbReference>
<evidence type="ECO:0000256" key="16">
    <source>
        <dbReference type="ARBA" id="ARBA00023136"/>
    </source>
</evidence>
<evidence type="ECO:0000256" key="5">
    <source>
        <dbReference type="ARBA" id="ARBA00021008"/>
    </source>
</evidence>
<comment type="subcellular location">
    <subcellularLocation>
        <location evidence="2 18">Mitochondrion inner membrane</location>
        <topology evidence="2 18">Multi-pass membrane protein</topology>
    </subcellularLocation>
</comment>
<comment type="catalytic activity">
    <reaction evidence="17 18">
        <text>a ubiquinone + NADH + 5 H(+)(in) = a ubiquinol + NAD(+) + 4 H(+)(out)</text>
        <dbReference type="Rhea" id="RHEA:29091"/>
        <dbReference type="Rhea" id="RHEA-COMP:9565"/>
        <dbReference type="Rhea" id="RHEA-COMP:9566"/>
        <dbReference type="ChEBI" id="CHEBI:15378"/>
        <dbReference type="ChEBI" id="CHEBI:16389"/>
        <dbReference type="ChEBI" id="CHEBI:17976"/>
        <dbReference type="ChEBI" id="CHEBI:57540"/>
        <dbReference type="ChEBI" id="CHEBI:57945"/>
        <dbReference type="EC" id="7.1.1.2"/>
    </reaction>
</comment>
<comment type="function">
    <text evidence="1">Core subunit of the mitochondrial membrane respiratory chain NADH dehydrogenase (Complex I) that is believed to belong to the minimal assembly required for catalysis. Complex I functions in the transfer of electrons from NADH to the respiratory chain. The immediate electron acceptor for the enzyme is believed to be ubiquinone.</text>
</comment>
<evidence type="ECO:0000259" key="19">
    <source>
        <dbReference type="Pfam" id="PF00361"/>
    </source>
</evidence>
<evidence type="ECO:0000256" key="11">
    <source>
        <dbReference type="ARBA" id="ARBA00022982"/>
    </source>
</evidence>
<feature type="transmembrane region" description="Helical" evidence="18">
    <location>
        <begin position="309"/>
        <end position="330"/>
    </location>
</feature>
<evidence type="ECO:0000256" key="1">
    <source>
        <dbReference type="ARBA" id="ARBA00003257"/>
    </source>
</evidence>
<evidence type="ECO:0000256" key="15">
    <source>
        <dbReference type="ARBA" id="ARBA00023128"/>
    </source>
</evidence>
<keyword evidence="13 18" id="KW-0520">NAD</keyword>
<dbReference type="AlphaFoldDB" id="A0A346RJE4"/>
<reference evidence="20" key="1">
    <citation type="journal article" date="2018" name="J. ISSAAS">
        <title>The contribution of mitochondrial metagenomics to large-scale data mining and phylogenetic analysis of Coleoptera.</title>
        <authorList>
            <person name="Miller K."/>
            <person name="Linard B."/>
            <person name="Motyka M."/>
            <person name="Bocek M."/>
            <person name="Vogler A.P."/>
        </authorList>
    </citation>
    <scope>NUCLEOTIDE SEQUENCE</scope>
</reference>
<keyword evidence="7 18" id="KW-0679">Respiratory chain</keyword>
<evidence type="ECO:0000256" key="13">
    <source>
        <dbReference type="ARBA" id="ARBA00023027"/>
    </source>
</evidence>
<keyword evidence="16 18" id="KW-0472">Membrane</keyword>
<keyword evidence="14 18" id="KW-0830">Ubiquinone</keyword>
<evidence type="ECO:0000256" key="3">
    <source>
        <dbReference type="ARBA" id="ARBA00007012"/>
    </source>
</evidence>
<protein>
    <recommendedName>
        <fullName evidence="5 18">NADH-ubiquinone oxidoreductase chain 2</fullName>
        <ecNumber evidence="4 18">7.1.1.2</ecNumber>
    </recommendedName>
</protein>
<dbReference type="InterPro" id="IPR050175">
    <property type="entry name" value="Complex_I_Subunit_2"/>
</dbReference>
<feature type="transmembrane region" description="Helical" evidence="18">
    <location>
        <begin position="12"/>
        <end position="37"/>
    </location>
</feature>
<keyword evidence="15 18" id="KW-0496">Mitochondrion</keyword>
<proteinExistence type="inferred from homology"/>
<dbReference type="InterPro" id="IPR001750">
    <property type="entry name" value="ND/Mrp_TM"/>
</dbReference>
<feature type="transmembrane region" description="Helical" evidence="18">
    <location>
        <begin position="57"/>
        <end position="78"/>
    </location>
</feature>
<evidence type="ECO:0000256" key="7">
    <source>
        <dbReference type="ARBA" id="ARBA00022660"/>
    </source>
</evidence>
<keyword evidence="12 18" id="KW-1133">Transmembrane helix</keyword>
<sequence length="331" mass="38947">MKFYKILFLNTLILGTLISISAYSWLAMWLGLEINLLSFIPLMSSSNSYSTESSLKYFIIQALSSMMILFTIILNLYFSILFFNYLIYLMNSALLMKMGCAPFHFWFVEIISGMNWSNAFILLTWQKIAPMILLMYSSMTNLFLNFVIFISLLISGINSWNQTLVKKILALSSINHMSWMLSILFLNHSIWLFYFLVYFFISLCLILMFKNLNITYLSQISSYCTFNKNLKLLFFCNFLSLSGLPPFLGFFPKWLVLSTLLNKNFMFLSLMLIFFTLIMIYIYLMFMFNSLVLKIEEPKMFLIFNEKKILHTSVFLNLSGLTLFTIFFSYF</sequence>
<keyword evidence="10 18" id="KW-1278">Translocase</keyword>
<dbReference type="PRINTS" id="PR01436">
    <property type="entry name" value="NADHDHGNASE2"/>
</dbReference>
<evidence type="ECO:0000256" key="14">
    <source>
        <dbReference type="ARBA" id="ARBA00023075"/>
    </source>
</evidence>
<dbReference type="EC" id="7.1.1.2" evidence="4 18"/>
<dbReference type="PANTHER" id="PTHR46552">
    <property type="entry name" value="NADH-UBIQUINONE OXIDOREDUCTASE CHAIN 2"/>
    <property type="match status" value="1"/>
</dbReference>
<evidence type="ECO:0000256" key="9">
    <source>
        <dbReference type="ARBA" id="ARBA00022792"/>
    </source>
</evidence>
<keyword evidence="6" id="KW-0813">Transport</keyword>
<organism evidence="20">
    <name type="scientific">Cucujoidea sp. 1 KM-2017</name>
    <dbReference type="NCBI Taxonomy" id="2219345"/>
    <lineage>
        <taxon>Eukaryota</taxon>
        <taxon>Metazoa</taxon>
        <taxon>Ecdysozoa</taxon>
        <taxon>Arthropoda</taxon>
        <taxon>Hexapoda</taxon>
        <taxon>Insecta</taxon>
        <taxon>Pterygota</taxon>
        <taxon>Neoptera</taxon>
        <taxon>Endopterygota</taxon>
        <taxon>Coleoptera</taxon>
        <taxon>Polyphaga</taxon>
        <taxon>Cucujiformia</taxon>
    </lineage>
</organism>
<dbReference type="GO" id="GO:0006120">
    <property type="term" value="P:mitochondrial electron transport, NADH to ubiquinone"/>
    <property type="evidence" value="ECO:0007669"/>
    <property type="project" value="InterPro"/>
</dbReference>
<dbReference type="GO" id="GO:0008137">
    <property type="term" value="F:NADH dehydrogenase (ubiquinone) activity"/>
    <property type="evidence" value="ECO:0007669"/>
    <property type="project" value="UniProtKB-EC"/>
</dbReference>
<accession>A0A346RJE4</accession>
<name>A0A346RJE4_9CUCU</name>
<feature type="domain" description="NADH:quinone oxidoreductase/Mrp antiporter transmembrane" evidence="19">
    <location>
        <begin position="22"/>
        <end position="276"/>
    </location>
</feature>
<keyword evidence="9 18" id="KW-0999">Mitochondrion inner membrane</keyword>
<comment type="similarity">
    <text evidence="3 18">Belongs to the complex I subunit 2 family.</text>
</comment>
<evidence type="ECO:0000313" key="20">
    <source>
        <dbReference type="EMBL" id="AXS66191.1"/>
    </source>
</evidence>
<feature type="transmembrane region" description="Helical" evidence="18">
    <location>
        <begin position="264"/>
        <end position="288"/>
    </location>
</feature>
<evidence type="ECO:0000256" key="6">
    <source>
        <dbReference type="ARBA" id="ARBA00022448"/>
    </source>
</evidence>
<evidence type="ECO:0000256" key="18">
    <source>
        <dbReference type="RuleBase" id="RU003403"/>
    </source>
</evidence>
<feature type="transmembrane region" description="Helical" evidence="18">
    <location>
        <begin position="128"/>
        <end position="156"/>
    </location>
</feature>
<dbReference type="GO" id="GO:0005743">
    <property type="term" value="C:mitochondrial inner membrane"/>
    <property type="evidence" value="ECO:0007669"/>
    <property type="project" value="UniProtKB-SubCell"/>
</dbReference>
<evidence type="ECO:0000256" key="12">
    <source>
        <dbReference type="ARBA" id="ARBA00022989"/>
    </source>
</evidence>
<comment type="function">
    <text evidence="18">Core subunit of the mitochondrial membrane respiratory chain NADH dehydrogenase (Complex I) which catalyzes electron transfer from NADH through the respiratory chain, using ubiquinone as an electron acceptor. Essential for the catalytic activity and assembly of complex I.</text>
</comment>
<geneLocation type="mitochondrion" evidence="20"/>
<dbReference type="EMBL" id="MG193480">
    <property type="protein sequence ID" value="AXS66191.1"/>
    <property type="molecule type" value="Genomic_DNA"/>
</dbReference>
<feature type="transmembrane region" description="Helical" evidence="18">
    <location>
        <begin position="191"/>
        <end position="209"/>
    </location>
</feature>
<evidence type="ECO:0000256" key="8">
    <source>
        <dbReference type="ARBA" id="ARBA00022692"/>
    </source>
</evidence>
<feature type="transmembrane region" description="Helical" evidence="18">
    <location>
        <begin position="168"/>
        <end position="185"/>
    </location>
</feature>
<gene>
    <name evidence="20" type="primary">nad2</name>
</gene>